<evidence type="ECO:0000313" key="2">
    <source>
        <dbReference type="Proteomes" id="UP000738325"/>
    </source>
</evidence>
<sequence length="102" mass="11755">MPRITTVPHPPTLSFYRSALRAIRLAAPERATGLAPPLAHLQRKLQYNLRDGIQLYHQERDHATIQDLIRGGEQDLAIIQAWRHVDPLWLDRIFKKPTGKMS</sequence>
<proteinExistence type="predicted"/>
<keyword evidence="2" id="KW-1185">Reference proteome</keyword>
<gene>
    <name evidence="1" type="ORF">BGZ99_000032</name>
</gene>
<evidence type="ECO:0000313" key="1">
    <source>
        <dbReference type="EMBL" id="KAG0330561.1"/>
    </source>
</evidence>
<dbReference type="Proteomes" id="UP000738325">
    <property type="component" value="Unassembled WGS sequence"/>
</dbReference>
<dbReference type="EMBL" id="JAAAIP010000001">
    <property type="protein sequence ID" value="KAG0330561.1"/>
    <property type="molecule type" value="Genomic_DNA"/>
</dbReference>
<accession>A0A9P6V001</accession>
<organism evidence="1 2">
    <name type="scientific">Dissophora globulifera</name>
    <dbReference type="NCBI Taxonomy" id="979702"/>
    <lineage>
        <taxon>Eukaryota</taxon>
        <taxon>Fungi</taxon>
        <taxon>Fungi incertae sedis</taxon>
        <taxon>Mucoromycota</taxon>
        <taxon>Mortierellomycotina</taxon>
        <taxon>Mortierellomycetes</taxon>
        <taxon>Mortierellales</taxon>
        <taxon>Mortierellaceae</taxon>
        <taxon>Dissophora</taxon>
    </lineage>
</organism>
<reference evidence="1" key="1">
    <citation type="journal article" date="2020" name="Fungal Divers.">
        <title>Resolving the Mortierellaceae phylogeny through synthesis of multi-gene phylogenetics and phylogenomics.</title>
        <authorList>
            <person name="Vandepol N."/>
            <person name="Liber J."/>
            <person name="Desiro A."/>
            <person name="Na H."/>
            <person name="Kennedy M."/>
            <person name="Barry K."/>
            <person name="Grigoriev I.V."/>
            <person name="Miller A.N."/>
            <person name="O'Donnell K."/>
            <person name="Stajich J.E."/>
            <person name="Bonito G."/>
        </authorList>
    </citation>
    <scope>NUCLEOTIDE SEQUENCE</scope>
    <source>
        <strain evidence="1">REB-010B</strain>
    </source>
</reference>
<dbReference type="OrthoDB" id="2348728at2759"/>
<dbReference type="AlphaFoldDB" id="A0A9P6V001"/>
<protein>
    <submittedName>
        <fullName evidence="1">Uncharacterized protein</fullName>
    </submittedName>
</protein>
<comment type="caution">
    <text evidence="1">The sequence shown here is derived from an EMBL/GenBank/DDBJ whole genome shotgun (WGS) entry which is preliminary data.</text>
</comment>
<name>A0A9P6V001_9FUNG</name>